<dbReference type="Gramene" id="TVU25453">
    <property type="protein sequence ID" value="TVU25453"/>
    <property type="gene ID" value="EJB05_27949"/>
</dbReference>
<evidence type="ECO:0000313" key="2">
    <source>
        <dbReference type="Proteomes" id="UP000324897"/>
    </source>
</evidence>
<dbReference type="AlphaFoldDB" id="A0A5J9UNW6"/>
<accession>A0A5J9UNW6</accession>
<comment type="caution">
    <text evidence="1">The sequence shown here is derived from an EMBL/GenBank/DDBJ whole genome shotgun (WGS) entry which is preliminary data.</text>
</comment>
<dbReference type="EMBL" id="RWGY01000013">
    <property type="protein sequence ID" value="TVU25453.1"/>
    <property type="molecule type" value="Genomic_DNA"/>
</dbReference>
<proteinExistence type="predicted"/>
<evidence type="ECO:0000313" key="1">
    <source>
        <dbReference type="EMBL" id="TVU25453.1"/>
    </source>
</evidence>
<gene>
    <name evidence="1" type="ORF">EJB05_27949</name>
</gene>
<dbReference type="Proteomes" id="UP000324897">
    <property type="component" value="Chromosome 2"/>
</dbReference>
<keyword evidence="2" id="KW-1185">Reference proteome</keyword>
<feature type="non-terminal residue" evidence="1">
    <location>
        <position position="1"/>
    </location>
</feature>
<reference evidence="1 2" key="1">
    <citation type="journal article" date="2019" name="Sci. Rep.">
        <title>A high-quality genome of Eragrostis curvula grass provides insights into Poaceae evolution and supports new strategies to enhance forage quality.</title>
        <authorList>
            <person name="Carballo J."/>
            <person name="Santos B.A.C.M."/>
            <person name="Zappacosta D."/>
            <person name="Garbus I."/>
            <person name="Selva J.P."/>
            <person name="Gallo C.A."/>
            <person name="Diaz A."/>
            <person name="Albertini E."/>
            <person name="Caccamo M."/>
            <person name="Echenique V."/>
        </authorList>
    </citation>
    <scope>NUCLEOTIDE SEQUENCE [LARGE SCALE GENOMIC DNA]</scope>
    <source>
        <strain evidence="2">cv. Victoria</strain>
        <tissue evidence="1">Leaf</tissue>
    </source>
</reference>
<name>A0A5J9UNW6_9POAL</name>
<organism evidence="1 2">
    <name type="scientific">Eragrostis curvula</name>
    <name type="common">weeping love grass</name>
    <dbReference type="NCBI Taxonomy" id="38414"/>
    <lineage>
        <taxon>Eukaryota</taxon>
        <taxon>Viridiplantae</taxon>
        <taxon>Streptophyta</taxon>
        <taxon>Embryophyta</taxon>
        <taxon>Tracheophyta</taxon>
        <taxon>Spermatophyta</taxon>
        <taxon>Magnoliopsida</taxon>
        <taxon>Liliopsida</taxon>
        <taxon>Poales</taxon>
        <taxon>Poaceae</taxon>
        <taxon>PACMAD clade</taxon>
        <taxon>Chloridoideae</taxon>
        <taxon>Eragrostideae</taxon>
        <taxon>Eragrostidinae</taxon>
        <taxon>Eragrostis</taxon>
    </lineage>
</organism>
<dbReference type="OrthoDB" id="1937328at2759"/>
<protein>
    <submittedName>
        <fullName evidence="1">Uncharacterized protein</fullName>
    </submittedName>
</protein>
<sequence length="90" mass="10321">MYILHTETKEKLRVILRSLNHLASTIHAKSYSSLMSSNKPLLPKTQLCIIWSYGIETLLYCFEVIISIRPGNSPLPEDHGFRTIKSFSEI</sequence>